<dbReference type="PROSITE" id="PS50043">
    <property type="entry name" value="HTH_LUXR_2"/>
    <property type="match status" value="1"/>
</dbReference>
<proteinExistence type="predicted"/>
<name>A0A926S719_9HYPH</name>
<dbReference type="GO" id="GO:0003677">
    <property type="term" value="F:DNA binding"/>
    <property type="evidence" value="ECO:0007669"/>
    <property type="project" value="UniProtKB-KW"/>
</dbReference>
<gene>
    <name evidence="5" type="ORF">HK439_16200</name>
</gene>
<dbReference type="Pfam" id="PF03472">
    <property type="entry name" value="Autoind_bind"/>
    <property type="match status" value="1"/>
</dbReference>
<protein>
    <submittedName>
        <fullName evidence="5">LuxR family transcriptional regulator</fullName>
    </submittedName>
</protein>
<dbReference type="InterPro" id="IPR036388">
    <property type="entry name" value="WH-like_DNA-bd_sf"/>
</dbReference>
<dbReference type="InterPro" id="IPR005143">
    <property type="entry name" value="TF_LuxR_autoind-bd_dom"/>
</dbReference>
<dbReference type="InterPro" id="IPR000792">
    <property type="entry name" value="Tscrpt_reg_LuxR_C"/>
</dbReference>
<sequence>MNQSDLLNLIELVKVFEIAASHDEILATLYSQLKQFGFFAYLITNLPLPREMLLHEHILANGWPAEWYAHYNAAGLYRHDPCAALCRNTAHPFLWSDIGKEGLEISAQRVMDEAAEFGLRQGICVPIHVPFALPAVITVSGETMELEPAVRQIVQILARQALEAVLRTQSDRHHSQKPLLSEREREVLRWVADGKTSWEVSRILSISQHTVLTHQRNAKQKLEAVNNVHAVVKAILRQEIHP</sequence>
<evidence type="ECO:0000259" key="4">
    <source>
        <dbReference type="PROSITE" id="PS50043"/>
    </source>
</evidence>
<organism evidence="5 6">
    <name type="scientific">Roseibium aggregatum</name>
    <dbReference type="NCBI Taxonomy" id="187304"/>
    <lineage>
        <taxon>Bacteria</taxon>
        <taxon>Pseudomonadati</taxon>
        <taxon>Pseudomonadota</taxon>
        <taxon>Alphaproteobacteria</taxon>
        <taxon>Hyphomicrobiales</taxon>
        <taxon>Stappiaceae</taxon>
        <taxon>Roseibium</taxon>
    </lineage>
</organism>
<dbReference type="Gene3D" id="1.10.10.10">
    <property type="entry name" value="Winged helix-like DNA-binding domain superfamily/Winged helix DNA-binding domain"/>
    <property type="match status" value="1"/>
</dbReference>
<dbReference type="InterPro" id="IPR016032">
    <property type="entry name" value="Sig_transdc_resp-reg_C-effctor"/>
</dbReference>
<comment type="caution">
    <text evidence="5">The sequence shown here is derived from an EMBL/GenBank/DDBJ whole genome shotgun (WGS) entry which is preliminary data.</text>
</comment>
<evidence type="ECO:0000256" key="3">
    <source>
        <dbReference type="ARBA" id="ARBA00023163"/>
    </source>
</evidence>
<reference evidence="5" key="1">
    <citation type="submission" date="2020-05" db="EMBL/GenBank/DDBJ databases">
        <title>Identification of trans-AT polyketide cluster in two marine bacteria, producers of a novel glutaramide-containing polyketide sesbanimide D and analogs.</title>
        <authorList>
            <person name="Kacar D."/>
            <person name="Rodriguez P."/>
            <person name="Canedo L."/>
            <person name="Gonzalez E."/>
            <person name="Galan B."/>
            <person name="De La Calle F."/>
            <person name="Garcia J.L."/>
        </authorList>
    </citation>
    <scope>NUCLEOTIDE SEQUENCE</scope>
    <source>
        <strain evidence="5">PHM038</strain>
    </source>
</reference>
<dbReference type="PROSITE" id="PS00622">
    <property type="entry name" value="HTH_LUXR_1"/>
    <property type="match status" value="1"/>
</dbReference>
<dbReference type="GO" id="GO:0006355">
    <property type="term" value="P:regulation of DNA-templated transcription"/>
    <property type="evidence" value="ECO:0007669"/>
    <property type="project" value="InterPro"/>
</dbReference>
<dbReference type="SUPFAM" id="SSF75516">
    <property type="entry name" value="Pheromone-binding domain of LuxR-like quorum-sensing transcription factors"/>
    <property type="match status" value="1"/>
</dbReference>
<dbReference type="Gene3D" id="3.30.450.80">
    <property type="entry name" value="Transcription factor LuxR-like, autoinducer-binding domain"/>
    <property type="match status" value="1"/>
</dbReference>
<dbReference type="CDD" id="cd06170">
    <property type="entry name" value="LuxR_C_like"/>
    <property type="match status" value="1"/>
</dbReference>
<evidence type="ECO:0000313" key="6">
    <source>
        <dbReference type="Proteomes" id="UP000598467"/>
    </source>
</evidence>
<dbReference type="PRINTS" id="PR00038">
    <property type="entry name" value="HTHLUXR"/>
</dbReference>
<dbReference type="Pfam" id="PF00196">
    <property type="entry name" value="GerE"/>
    <property type="match status" value="1"/>
</dbReference>
<feature type="domain" description="HTH luxR-type" evidence="4">
    <location>
        <begin position="173"/>
        <end position="238"/>
    </location>
</feature>
<keyword evidence="1" id="KW-0805">Transcription regulation</keyword>
<dbReference type="AlphaFoldDB" id="A0A926S719"/>
<evidence type="ECO:0000256" key="1">
    <source>
        <dbReference type="ARBA" id="ARBA00023015"/>
    </source>
</evidence>
<evidence type="ECO:0000313" key="5">
    <source>
        <dbReference type="EMBL" id="MBD1547810.1"/>
    </source>
</evidence>
<keyword evidence="3" id="KW-0804">Transcription</keyword>
<dbReference type="PANTHER" id="PTHR44688">
    <property type="entry name" value="DNA-BINDING TRANSCRIPTIONAL ACTIVATOR DEVR_DOSR"/>
    <property type="match status" value="1"/>
</dbReference>
<dbReference type="SMART" id="SM00421">
    <property type="entry name" value="HTH_LUXR"/>
    <property type="match status" value="1"/>
</dbReference>
<accession>A0A926S719</accession>
<evidence type="ECO:0000256" key="2">
    <source>
        <dbReference type="ARBA" id="ARBA00023125"/>
    </source>
</evidence>
<dbReference type="SUPFAM" id="SSF46894">
    <property type="entry name" value="C-terminal effector domain of the bipartite response regulators"/>
    <property type="match status" value="1"/>
</dbReference>
<dbReference type="EMBL" id="JABFCZ010000017">
    <property type="protein sequence ID" value="MBD1547810.1"/>
    <property type="molecule type" value="Genomic_DNA"/>
</dbReference>
<dbReference type="PANTHER" id="PTHR44688:SF16">
    <property type="entry name" value="DNA-BINDING TRANSCRIPTIONAL ACTIVATOR DEVR_DOSR"/>
    <property type="match status" value="1"/>
</dbReference>
<keyword evidence="2" id="KW-0238">DNA-binding</keyword>
<dbReference type="InterPro" id="IPR036693">
    <property type="entry name" value="TF_LuxR_autoind-bd_dom_sf"/>
</dbReference>
<dbReference type="Proteomes" id="UP000598467">
    <property type="component" value="Unassembled WGS sequence"/>
</dbReference>